<evidence type="ECO:0000313" key="2">
    <source>
        <dbReference type="WBParaSite" id="SPAL_0001607025.1"/>
    </source>
</evidence>
<proteinExistence type="predicted"/>
<evidence type="ECO:0000313" key="1">
    <source>
        <dbReference type="Proteomes" id="UP000046392"/>
    </source>
</evidence>
<dbReference type="WBParaSite" id="SPAL_0001607025.1">
    <property type="protein sequence ID" value="SPAL_0001607025.1"/>
    <property type="gene ID" value="SPAL_0001607025"/>
</dbReference>
<organism evidence="1 2">
    <name type="scientific">Strongyloides papillosus</name>
    <name type="common">Intestinal threadworm</name>
    <dbReference type="NCBI Taxonomy" id="174720"/>
    <lineage>
        <taxon>Eukaryota</taxon>
        <taxon>Metazoa</taxon>
        <taxon>Ecdysozoa</taxon>
        <taxon>Nematoda</taxon>
        <taxon>Chromadorea</taxon>
        <taxon>Rhabditida</taxon>
        <taxon>Tylenchina</taxon>
        <taxon>Panagrolaimomorpha</taxon>
        <taxon>Strongyloidoidea</taxon>
        <taxon>Strongyloididae</taxon>
        <taxon>Strongyloides</taxon>
    </lineage>
</organism>
<reference evidence="2" key="1">
    <citation type="submission" date="2017-02" db="UniProtKB">
        <authorList>
            <consortium name="WormBaseParasite"/>
        </authorList>
    </citation>
    <scope>IDENTIFICATION</scope>
</reference>
<accession>A0A0N5CDY0</accession>
<keyword evidence="1" id="KW-1185">Reference proteome</keyword>
<dbReference type="Proteomes" id="UP000046392">
    <property type="component" value="Unplaced"/>
</dbReference>
<sequence length="162" mass="18949">LREAIRIKRQIKRANSKARLSDIVYQFVYTYNRSKHLKTGIELAKLLLNTGDSFISSAQIHNGYTGMIPLYQSLHKNVKREQIRRHGTEINVGDKVLKKVMFRKDAKTSHKNQPTCEDPYTVLQCFYLDTYEIQKINNNRKTRHSIEKVHGDMLKKISNDKS</sequence>
<name>A0A0N5CDY0_STREA</name>
<dbReference type="AlphaFoldDB" id="A0A0N5CDY0"/>
<protein>
    <submittedName>
        <fullName evidence="2">RNA-directed DNA polymerase</fullName>
    </submittedName>
</protein>